<keyword evidence="1" id="KW-1133">Transmembrane helix</keyword>
<comment type="caution">
    <text evidence="2">The sequence shown here is derived from an EMBL/GenBank/DDBJ whole genome shotgun (WGS) entry which is preliminary data.</text>
</comment>
<name>A0ABV5SUD6_9MICO</name>
<accession>A0ABV5SUD6</accession>
<evidence type="ECO:0000313" key="3">
    <source>
        <dbReference type="Proteomes" id="UP001589667"/>
    </source>
</evidence>
<keyword evidence="1" id="KW-0812">Transmembrane</keyword>
<evidence type="ECO:0000313" key="2">
    <source>
        <dbReference type="EMBL" id="MFB9643964.1"/>
    </source>
</evidence>
<feature type="transmembrane region" description="Helical" evidence="1">
    <location>
        <begin position="12"/>
        <end position="35"/>
    </location>
</feature>
<keyword evidence="3" id="KW-1185">Reference proteome</keyword>
<dbReference type="RefSeq" id="WP_170296184.1">
    <property type="nucleotide sequence ID" value="NZ_BAAANI010000005.1"/>
</dbReference>
<sequence length="86" mass="9693">MMWDYGMGGWWMWVPVVLIPLLIITGIIVMIVLLVRSGGSAGRGPSGPSDTTDPARRLLEDRLARGEITPEQYRELLNTLEEGRRR</sequence>
<dbReference type="Proteomes" id="UP001589667">
    <property type="component" value="Unassembled WGS sequence"/>
</dbReference>
<gene>
    <name evidence="2" type="ORF">ACFFQV_16860</name>
</gene>
<organism evidence="2 3">
    <name type="scientific">Agromyces lapidis</name>
    <dbReference type="NCBI Taxonomy" id="279574"/>
    <lineage>
        <taxon>Bacteria</taxon>
        <taxon>Bacillati</taxon>
        <taxon>Actinomycetota</taxon>
        <taxon>Actinomycetes</taxon>
        <taxon>Micrococcales</taxon>
        <taxon>Microbacteriaceae</taxon>
        <taxon>Agromyces</taxon>
    </lineage>
</organism>
<evidence type="ECO:0000256" key="1">
    <source>
        <dbReference type="SAM" id="Phobius"/>
    </source>
</evidence>
<reference evidence="2 3" key="1">
    <citation type="submission" date="2024-09" db="EMBL/GenBank/DDBJ databases">
        <authorList>
            <person name="Sun Q."/>
            <person name="Mori K."/>
        </authorList>
    </citation>
    <scope>NUCLEOTIDE SEQUENCE [LARGE SCALE GENOMIC DNA]</scope>
    <source>
        <strain evidence="2 3">JCM 14321</strain>
    </source>
</reference>
<proteinExistence type="predicted"/>
<keyword evidence="1" id="KW-0472">Membrane</keyword>
<dbReference type="EMBL" id="JBHMBL010000004">
    <property type="protein sequence ID" value="MFB9643964.1"/>
    <property type="molecule type" value="Genomic_DNA"/>
</dbReference>
<protein>
    <submittedName>
        <fullName evidence="2">SHOCT domain-containing protein</fullName>
    </submittedName>
</protein>